<accession>A0A7X6DLN0</accession>
<keyword evidence="1" id="KW-1133">Transmembrane helix</keyword>
<feature type="transmembrane region" description="Helical" evidence="1">
    <location>
        <begin position="71"/>
        <end position="92"/>
    </location>
</feature>
<keyword evidence="1" id="KW-0812">Transmembrane</keyword>
<dbReference type="Proteomes" id="UP000534783">
    <property type="component" value="Unassembled WGS sequence"/>
</dbReference>
<comment type="caution">
    <text evidence="2">The sequence shown here is derived from an EMBL/GenBank/DDBJ whole genome shotgun (WGS) entry which is preliminary data.</text>
</comment>
<organism evidence="2 3">
    <name type="scientific">Candidatus Manganitrophus noduliformans</name>
    <dbReference type="NCBI Taxonomy" id="2606439"/>
    <lineage>
        <taxon>Bacteria</taxon>
        <taxon>Pseudomonadati</taxon>
        <taxon>Nitrospirota</taxon>
        <taxon>Nitrospiria</taxon>
        <taxon>Candidatus Troglogloeales</taxon>
        <taxon>Candidatus Manganitrophaceae</taxon>
        <taxon>Candidatus Manganitrophus</taxon>
    </lineage>
</organism>
<gene>
    <name evidence="2" type="ORF">MNODULE_01265</name>
</gene>
<evidence type="ECO:0000313" key="3">
    <source>
        <dbReference type="Proteomes" id="UP000534783"/>
    </source>
</evidence>
<name>A0A7X6DLN0_9BACT</name>
<sequence>MSKKVRALLIVSGILILPSWGFRLYILSLKWETDPNRFITLFTCIVSILIGGFLIWMGIKGSKAARRDYNLLISSALFTIGFWTYRLAGLILHPETDPNPRAHLRLTATFLVIGGLLLLSGLQGRKKASLPS</sequence>
<reference evidence="2 3" key="1">
    <citation type="journal article" date="2020" name="Nature">
        <title>Bacterial chemolithoautotrophy via manganese oxidation.</title>
        <authorList>
            <person name="Yu H."/>
            <person name="Leadbetter J.R."/>
        </authorList>
    </citation>
    <scope>NUCLEOTIDE SEQUENCE [LARGE SCALE GENOMIC DNA]</scope>
    <source>
        <strain evidence="2 3">Mn-1</strain>
    </source>
</reference>
<protein>
    <recommendedName>
        <fullName evidence="4">Transmembrane protein</fullName>
    </recommendedName>
</protein>
<feature type="transmembrane region" description="Helical" evidence="1">
    <location>
        <begin position="38"/>
        <end position="59"/>
    </location>
</feature>
<dbReference type="EMBL" id="VTOW01000001">
    <property type="protein sequence ID" value="NKE69382.1"/>
    <property type="molecule type" value="Genomic_DNA"/>
</dbReference>
<feature type="transmembrane region" description="Helical" evidence="1">
    <location>
        <begin position="7"/>
        <end position="26"/>
    </location>
</feature>
<evidence type="ECO:0000256" key="1">
    <source>
        <dbReference type="SAM" id="Phobius"/>
    </source>
</evidence>
<keyword evidence="3" id="KW-1185">Reference proteome</keyword>
<evidence type="ECO:0008006" key="4">
    <source>
        <dbReference type="Google" id="ProtNLM"/>
    </source>
</evidence>
<keyword evidence="1" id="KW-0472">Membrane</keyword>
<evidence type="ECO:0000313" key="2">
    <source>
        <dbReference type="EMBL" id="NKE69382.1"/>
    </source>
</evidence>
<proteinExistence type="predicted"/>
<dbReference type="AlphaFoldDB" id="A0A7X6DLN0"/>
<dbReference type="RefSeq" id="WP_168057685.1">
    <property type="nucleotide sequence ID" value="NZ_VTOW01000001.1"/>
</dbReference>
<feature type="transmembrane region" description="Helical" evidence="1">
    <location>
        <begin position="104"/>
        <end position="122"/>
    </location>
</feature>